<dbReference type="AlphaFoldDB" id="A0A9D1L925"/>
<feature type="domain" description="DJ-1/PfpI" evidence="1">
    <location>
        <begin position="1"/>
        <end position="171"/>
    </location>
</feature>
<dbReference type="CDD" id="cd03135">
    <property type="entry name" value="GATase1_DJ-1"/>
    <property type="match status" value="1"/>
</dbReference>
<sequence length="188" mass="19629">MKMLMLFSDGFEEIEAAAPVDLLRRAGVSVETCSITENSTLNGAHGIPLGSDSILPPEIDAQKAEALAAAYDGLLLPGGQPNAGTLCGDARVIRIVQAFFAAGKITAAICAAPCVFERAGILTDKKATSYPGCIDPASCAEYRQDRVVRDGTVITSRAAGTAIDFGLEILRGLGLAEQAESVRAQILY</sequence>
<dbReference type="SUPFAM" id="SSF52317">
    <property type="entry name" value="Class I glutamine amidotransferase-like"/>
    <property type="match status" value="1"/>
</dbReference>
<dbReference type="NCBIfam" id="TIGR01383">
    <property type="entry name" value="not_thiJ"/>
    <property type="match status" value="1"/>
</dbReference>
<dbReference type="EMBL" id="DVMM01000003">
    <property type="protein sequence ID" value="HIU28685.1"/>
    <property type="molecule type" value="Genomic_DNA"/>
</dbReference>
<comment type="caution">
    <text evidence="2">The sequence shown here is derived from an EMBL/GenBank/DDBJ whole genome shotgun (WGS) entry which is preliminary data.</text>
</comment>
<dbReference type="InterPro" id="IPR006287">
    <property type="entry name" value="DJ-1"/>
</dbReference>
<dbReference type="Pfam" id="PF01965">
    <property type="entry name" value="DJ-1_PfpI"/>
    <property type="match status" value="1"/>
</dbReference>
<dbReference type="Proteomes" id="UP000824089">
    <property type="component" value="Unassembled WGS sequence"/>
</dbReference>
<dbReference type="PANTHER" id="PTHR48094">
    <property type="entry name" value="PROTEIN/NUCLEIC ACID DEGLYCASE DJ-1-RELATED"/>
    <property type="match status" value="1"/>
</dbReference>
<dbReference type="GO" id="GO:0005737">
    <property type="term" value="C:cytoplasm"/>
    <property type="evidence" value="ECO:0007669"/>
    <property type="project" value="TreeGrafter"/>
</dbReference>
<accession>A0A9D1L925</accession>
<name>A0A9D1L925_9CLOT</name>
<reference evidence="2" key="2">
    <citation type="journal article" date="2021" name="PeerJ">
        <title>Extensive microbial diversity within the chicken gut microbiome revealed by metagenomics and culture.</title>
        <authorList>
            <person name="Gilroy R."/>
            <person name="Ravi A."/>
            <person name="Getino M."/>
            <person name="Pursley I."/>
            <person name="Horton D.L."/>
            <person name="Alikhan N.F."/>
            <person name="Baker D."/>
            <person name="Gharbi K."/>
            <person name="Hall N."/>
            <person name="Watson M."/>
            <person name="Adriaenssens E.M."/>
            <person name="Foster-Nyarko E."/>
            <person name="Jarju S."/>
            <person name="Secka A."/>
            <person name="Antonio M."/>
            <person name="Oren A."/>
            <person name="Chaudhuri R.R."/>
            <person name="La Ragione R."/>
            <person name="Hildebrand F."/>
            <person name="Pallen M.J."/>
        </authorList>
    </citation>
    <scope>NUCLEOTIDE SEQUENCE</scope>
    <source>
        <strain evidence="2">CHK195-4489</strain>
    </source>
</reference>
<reference evidence="2" key="1">
    <citation type="submission" date="2020-10" db="EMBL/GenBank/DDBJ databases">
        <authorList>
            <person name="Gilroy R."/>
        </authorList>
    </citation>
    <scope>NUCLEOTIDE SEQUENCE</scope>
    <source>
        <strain evidence="2">CHK195-4489</strain>
    </source>
</reference>
<proteinExistence type="predicted"/>
<dbReference type="InterPro" id="IPR050325">
    <property type="entry name" value="Prot/Nucl_acid_deglycase"/>
</dbReference>
<evidence type="ECO:0000313" key="2">
    <source>
        <dbReference type="EMBL" id="HIU28685.1"/>
    </source>
</evidence>
<evidence type="ECO:0000313" key="3">
    <source>
        <dbReference type="Proteomes" id="UP000824089"/>
    </source>
</evidence>
<gene>
    <name evidence="2" type="ORF">IAD50_00130</name>
</gene>
<dbReference type="InterPro" id="IPR002818">
    <property type="entry name" value="DJ-1/PfpI"/>
</dbReference>
<organism evidence="2 3">
    <name type="scientific">Candidatus Egerieisoma faecipullorum</name>
    <dbReference type="NCBI Taxonomy" id="2840963"/>
    <lineage>
        <taxon>Bacteria</taxon>
        <taxon>Bacillati</taxon>
        <taxon>Bacillota</taxon>
        <taxon>Clostridia</taxon>
        <taxon>Eubacteriales</taxon>
        <taxon>Clostridiaceae</taxon>
        <taxon>Clostridiaceae incertae sedis</taxon>
        <taxon>Candidatus Egerieisoma</taxon>
    </lineage>
</organism>
<protein>
    <submittedName>
        <fullName evidence="2">DJ-1/PfpI family protein</fullName>
    </submittedName>
</protein>
<dbReference type="Gene3D" id="3.40.50.880">
    <property type="match status" value="1"/>
</dbReference>
<dbReference type="InterPro" id="IPR029062">
    <property type="entry name" value="Class_I_gatase-like"/>
</dbReference>
<dbReference type="PANTHER" id="PTHR48094:SF12">
    <property type="entry name" value="PARKINSON DISEASE PROTEIN 7 HOMOLOG"/>
    <property type="match status" value="1"/>
</dbReference>
<evidence type="ECO:0000259" key="1">
    <source>
        <dbReference type="Pfam" id="PF01965"/>
    </source>
</evidence>